<dbReference type="PROSITE" id="PS51186">
    <property type="entry name" value="GNAT"/>
    <property type="match status" value="1"/>
</dbReference>
<evidence type="ECO:0000256" key="1">
    <source>
        <dbReference type="SAM" id="MobiDB-lite"/>
    </source>
</evidence>
<evidence type="ECO:0000313" key="3">
    <source>
        <dbReference type="EMBL" id="NLF55891.1"/>
    </source>
</evidence>
<reference evidence="3 4" key="1">
    <citation type="journal article" date="2020" name="Biotechnol. Biofuels">
        <title>New insights from the biogas microbiome by comprehensive genome-resolved metagenomics of nearly 1600 species originating from multiple anaerobic digesters.</title>
        <authorList>
            <person name="Campanaro S."/>
            <person name="Treu L."/>
            <person name="Rodriguez-R L.M."/>
            <person name="Kovalovszki A."/>
            <person name="Ziels R.M."/>
            <person name="Maus I."/>
            <person name="Zhu X."/>
            <person name="Kougias P.G."/>
            <person name="Basile A."/>
            <person name="Luo G."/>
            <person name="Schluter A."/>
            <person name="Konstantinidis K.T."/>
            <person name="Angelidaki I."/>
        </authorList>
    </citation>
    <scope>NUCLEOTIDE SEQUENCE [LARGE SCALE GENOMIC DNA]</scope>
    <source>
        <strain evidence="3">AS06rmzACSIP_256</strain>
    </source>
</reference>
<dbReference type="CDD" id="cd04301">
    <property type="entry name" value="NAT_SF"/>
    <property type="match status" value="1"/>
</dbReference>
<sequence>MYPHSTERQAFTVRPIVAWTTPNGCELVIRRACRADVRKSLAFLRGLSYASRYFRFGRGDLEFRESEARALCDPDSAVCADFIVLARDGDGEIEIASARYCVAGDGISCEFALVVADQWQGMGLGDRLMRVLIESARARGLHWMHGHILATNSRMLQLAETLGFAIEASSEGPVVKRVSRALEAIESGARSRTDKRPQRSSNTRSANEDRFHSA</sequence>
<organism evidence="3 4">
    <name type="scientific">Thauera phenolivorans</name>
    <dbReference type="NCBI Taxonomy" id="1792543"/>
    <lineage>
        <taxon>Bacteria</taxon>
        <taxon>Pseudomonadati</taxon>
        <taxon>Pseudomonadota</taxon>
        <taxon>Betaproteobacteria</taxon>
        <taxon>Rhodocyclales</taxon>
        <taxon>Zoogloeaceae</taxon>
        <taxon>Thauera</taxon>
    </lineage>
</organism>
<dbReference type="SUPFAM" id="SSF55729">
    <property type="entry name" value="Acyl-CoA N-acyltransferases (Nat)"/>
    <property type="match status" value="1"/>
</dbReference>
<feature type="region of interest" description="Disordered" evidence="1">
    <location>
        <begin position="186"/>
        <end position="214"/>
    </location>
</feature>
<gene>
    <name evidence="3" type="ORF">GX576_16110</name>
</gene>
<protein>
    <submittedName>
        <fullName evidence="3">GNAT family N-acetyltransferase</fullName>
    </submittedName>
</protein>
<dbReference type="EMBL" id="JAAYYV010000467">
    <property type="protein sequence ID" value="NLF55891.1"/>
    <property type="molecule type" value="Genomic_DNA"/>
</dbReference>
<feature type="domain" description="N-acetyltransferase" evidence="2">
    <location>
        <begin position="27"/>
        <end position="185"/>
    </location>
</feature>
<keyword evidence="3" id="KW-0808">Transferase</keyword>
<dbReference type="AlphaFoldDB" id="A0A7X7LYT3"/>
<dbReference type="InterPro" id="IPR000182">
    <property type="entry name" value="GNAT_dom"/>
</dbReference>
<evidence type="ECO:0000259" key="2">
    <source>
        <dbReference type="PROSITE" id="PS51186"/>
    </source>
</evidence>
<dbReference type="Gene3D" id="3.40.630.30">
    <property type="match status" value="1"/>
</dbReference>
<dbReference type="GO" id="GO:0016747">
    <property type="term" value="F:acyltransferase activity, transferring groups other than amino-acyl groups"/>
    <property type="evidence" value="ECO:0007669"/>
    <property type="project" value="InterPro"/>
</dbReference>
<dbReference type="Proteomes" id="UP000536534">
    <property type="component" value="Unassembled WGS sequence"/>
</dbReference>
<dbReference type="InterPro" id="IPR016181">
    <property type="entry name" value="Acyl_CoA_acyltransferase"/>
</dbReference>
<comment type="caution">
    <text evidence="3">The sequence shown here is derived from an EMBL/GenBank/DDBJ whole genome shotgun (WGS) entry which is preliminary data.</text>
</comment>
<proteinExistence type="predicted"/>
<accession>A0A7X7LYT3</accession>
<dbReference type="Pfam" id="PF00583">
    <property type="entry name" value="Acetyltransf_1"/>
    <property type="match status" value="1"/>
</dbReference>
<evidence type="ECO:0000313" key="4">
    <source>
        <dbReference type="Proteomes" id="UP000536534"/>
    </source>
</evidence>
<name>A0A7X7LYT3_9RHOO</name>